<evidence type="ECO:0000313" key="9">
    <source>
        <dbReference type="EMBL" id="SVC66132.1"/>
    </source>
</evidence>
<protein>
    <recommendedName>
        <fullName evidence="8">ABC3 transporter permease C-terminal domain-containing protein</fullName>
    </recommendedName>
</protein>
<dbReference type="PANTHER" id="PTHR30572:SF4">
    <property type="entry name" value="ABC TRANSPORTER PERMEASE YTRF"/>
    <property type="match status" value="1"/>
</dbReference>
<dbReference type="EMBL" id="UINC01103613">
    <property type="protein sequence ID" value="SVC66132.1"/>
    <property type="molecule type" value="Genomic_DNA"/>
</dbReference>
<evidence type="ECO:0000256" key="5">
    <source>
        <dbReference type="ARBA" id="ARBA00023136"/>
    </source>
</evidence>
<reference evidence="9" key="1">
    <citation type="submission" date="2018-05" db="EMBL/GenBank/DDBJ databases">
        <authorList>
            <person name="Lanie J.A."/>
            <person name="Ng W.-L."/>
            <person name="Kazmierczak K.M."/>
            <person name="Andrzejewski T.M."/>
            <person name="Davidsen T.M."/>
            <person name="Wayne K.J."/>
            <person name="Tettelin H."/>
            <person name="Glass J.I."/>
            <person name="Rusch D."/>
            <person name="Podicherti R."/>
            <person name="Tsui H.-C.T."/>
            <person name="Winkler M.E."/>
        </authorList>
    </citation>
    <scope>NUCLEOTIDE SEQUENCE</scope>
</reference>
<sequence>QVKPEQVLQDKTLWARIRGANNRHSVVEFGKLDFSEWRELRADLTKAGPGRLKGPFTFVALIVSEPPNQFNQSESPALWLDDLAFIGSEGDLDVFESFEGTVIWEAAASEGDFNDSIKLTESAKISGLRGAEINFREGISGERHAFFIADRNVPLPVLVSQSFLGTTGLEVGDKGLISFEDFTVPYVIREVYERFPTLMQDDGPSIVFNIEHVLAWANALRGSAATMGSVNEIWIEVSSEANHEVITSALIASGLGKVIDQTQLLESIEKNPLIAASGSGILVISFAAILVLVAAALMVSLFMSIRRRRVEFAVLRAIGLRRQQIVGALFVEYMLVAFVGIVVGAVSGLILGNQMLSFLEF</sequence>
<evidence type="ECO:0000256" key="1">
    <source>
        <dbReference type="ARBA" id="ARBA00004651"/>
    </source>
</evidence>
<feature type="non-terminal residue" evidence="9">
    <location>
        <position position="361"/>
    </location>
</feature>
<keyword evidence="2" id="KW-1003">Cell membrane</keyword>
<dbReference type="GO" id="GO:0005886">
    <property type="term" value="C:plasma membrane"/>
    <property type="evidence" value="ECO:0007669"/>
    <property type="project" value="UniProtKB-SubCell"/>
</dbReference>
<organism evidence="9">
    <name type="scientific">marine metagenome</name>
    <dbReference type="NCBI Taxonomy" id="408172"/>
    <lineage>
        <taxon>unclassified sequences</taxon>
        <taxon>metagenomes</taxon>
        <taxon>ecological metagenomes</taxon>
    </lineage>
</organism>
<evidence type="ECO:0000256" key="3">
    <source>
        <dbReference type="ARBA" id="ARBA00022692"/>
    </source>
</evidence>
<gene>
    <name evidence="9" type="ORF">METZ01_LOCUS318986</name>
</gene>
<feature type="non-terminal residue" evidence="9">
    <location>
        <position position="1"/>
    </location>
</feature>
<dbReference type="AlphaFoldDB" id="A0A382P2G4"/>
<feature type="transmembrane region" description="Helical" evidence="7">
    <location>
        <begin position="326"/>
        <end position="351"/>
    </location>
</feature>
<evidence type="ECO:0000256" key="4">
    <source>
        <dbReference type="ARBA" id="ARBA00022989"/>
    </source>
</evidence>
<evidence type="ECO:0000259" key="8">
    <source>
        <dbReference type="Pfam" id="PF02687"/>
    </source>
</evidence>
<proteinExistence type="inferred from homology"/>
<evidence type="ECO:0000256" key="6">
    <source>
        <dbReference type="ARBA" id="ARBA00038076"/>
    </source>
</evidence>
<feature type="transmembrane region" description="Helical" evidence="7">
    <location>
        <begin position="280"/>
        <end position="305"/>
    </location>
</feature>
<evidence type="ECO:0000256" key="2">
    <source>
        <dbReference type="ARBA" id="ARBA00022475"/>
    </source>
</evidence>
<dbReference type="PANTHER" id="PTHR30572">
    <property type="entry name" value="MEMBRANE COMPONENT OF TRANSPORTER-RELATED"/>
    <property type="match status" value="1"/>
</dbReference>
<accession>A0A382P2G4</accession>
<evidence type="ECO:0000256" key="7">
    <source>
        <dbReference type="SAM" id="Phobius"/>
    </source>
</evidence>
<feature type="domain" description="ABC3 transporter permease C-terminal" evidence="8">
    <location>
        <begin position="285"/>
        <end position="355"/>
    </location>
</feature>
<keyword evidence="3 7" id="KW-0812">Transmembrane</keyword>
<name>A0A382P2G4_9ZZZZ</name>
<dbReference type="InterPro" id="IPR050250">
    <property type="entry name" value="Macrolide_Exporter_MacB"/>
</dbReference>
<dbReference type="Pfam" id="PF02687">
    <property type="entry name" value="FtsX"/>
    <property type="match status" value="1"/>
</dbReference>
<dbReference type="InterPro" id="IPR003838">
    <property type="entry name" value="ABC3_permease_C"/>
</dbReference>
<comment type="subcellular location">
    <subcellularLocation>
        <location evidence="1">Cell membrane</location>
        <topology evidence="1">Multi-pass membrane protein</topology>
    </subcellularLocation>
</comment>
<comment type="similarity">
    <text evidence="6">Belongs to the ABC-4 integral membrane protein family.</text>
</comment>
<dbReference type="GO" id="GO:0022857">
    <property type="term" value="F:transmembrane transporter activity"/>
    <property type="evidence" value="ECO:0007669"/>
    <property type="project" value="TreeGrafter"/>
</dbReference>
<keyword evidence="5 7" id="KW-0472">Membrane</keyword>
<keyword evidence="4 7" id="KW-1133">Transmembrane helix</keyword>